<evidence type="ECO:0000313" key="2">
    <source>
        <dbReference type="Proteomes" id="UP001319080"/>
    </source>
</evidence>
<dbReference type="Pfam" id="PF05336">
    <property type="entry name" value="rhaM"/>
    <property type="match status" value="1"/>
</dbReference>
<dbReference type="GO" id="GO:0062192">
    <property type="term" value="F:L-rhamnose mutarotase activity"/>
    <property type="evidence" value="ECO:0007669"/>
    <property type="project" value="UniProtKB-EC"/>
</dbReference>
<dbReference type="EMBL" id="JAHESE010000012">
    <property type="protein sequence ID" value="MBT1709314.1"/>
    <property type="molecule type" value="Genomic_DNA"/>
</dbReference>
<dbReference type="PANTHER" id="PTHR43239:SF1">
    <property type="entry name" value="UPF0734 PROTEIN DDB_G0273871_DDB_G0273177"/>
    <property type="match status" value="1"/>
</dbReference>
<comment type="caution">
    <text evidence="1">The sequence shown here is derived from an EMBL/GenBank/DDBJ whole genome shotgun (WGS) entry which is preliminary data.</text>
</comment>
<dbReference type="EC" id="5.1.3.32" evidence="1"/>
<accession>A0AAP2DZJ1</accession>
<gene>
    <name evidence="1" type="ORF">KK062_13810</name>
</gene>
<dbReference type="InterPro" id="IPR052996">
    <property type="entry name" value="Carb_Metab_Mutarotase"/>
</dbReference>
<evidence type="ECO:0000313" key="1">
    <source>
        <dbReference type="EMBL" id="MBT1709314.1"/>
    </source>
</evidence>
<dbReference type="InterPro" id="IPR008000">
    <property type="entry name" value="Rham/fucose_mutarotase"/>
</dbReference>
<keyword evidence="1" id="KW-0413">Isomerase</keyword>
<dbReference type="AlphaFoldDB" id="A0AAP2DZJ1"/>
<dbReference type="InterPro" id="IPR011008">
    <property type="entry name" value="Dimeric_a/b-barrel"/>
</dbReference>
<proteinExistence type="predicted"/>
<keyword evidence="2" id="KW-1185">Reference proteome</keyword>
<dbReference type="Proteomes" id="UP001319080">
    <property type="component" value="Unassembled WGS sequence"/>
</dbReference>
<dbReference type="PANTHER" id="PTHR43239">
    <property type="entry name" value="UPF0734 PROTEIN DDB_G0273871/DDB_G0273177"/>
    <property type="match status" value="1"/>
</dbReference>
<dbReference type="RefSeq" id="WP_254084891.1">
    <property type="nucleotide sequence ID" value="NZ_JAHESE010000012.1"/>
</dbReference>
<protein>
    <submittedName>
        <fullName evidence="1">L-rhamnose mutarotase</fullName>
        <ecNumber evidence="1">5.1.3.32</ecNumber>
    </submittedName>
</protein>
<sequence>MRKYCLALDLRDDPALIAAYEEHHRHVWPEIIQSIRDAGIVQMEIYRVATRLFMIMEVSDTFSFEAKTKADAADPAVQRWENLMSNYQQHLSFAPANTKWVLMDRIFKLT</sequence>
<dbReference type="Gene3D" id="3.30.70.100">
    <property type="match status" value="1"/>
</dbReference>
<dbReference type="SUPFAM" id="SSF54909">
    <property type="entry name" value="Dimeric alpha+beta barrel"/>
    <property type="match status" value="1"/>
</dbReference>
<reference evidence="1 2" key="1">
    <citation type="submission" date="2021-05" db="EMBL/GenBank/DDBJ databases">
        <title>A Polyphasic approach of four new species of the genus Ohtaekwangia: Ohtaekwangia histidinii sp. nov., Ohtaekwangia cretensis sp. nov., Ohtaekwangia indiensis sp. nov., Ohtaekwangia reichenbachii sp. nov. from diverse environment.</title>
        <authorList>
            <person name="Octaviana S."/>
        </authorList>
    </citation>
    <scope>NUCLEOTIDE SEQUENCE [LARGE SCALE GENOMIC DNA]</scope>
    <source>
        <strain evidence="1 2">PWU5</strain>
    </source>
</reference>
<name>A0AAP2DZJ1_9BACT</name>
<organism evidence="1 2">
    <name type="scientific">Dawidia cretensis</name>
    <dbReference type="NCBI Taxonomy" id="2782350"/>
    <lineage>
        <taxon>Bacteria</taxon>
        <taxon>Pseudomonadati</taxon>
        <taxon>Bacteroidota</taxon>
        <taxon>Cytophagia</taxon>
        <taxon>Cytophagales</taxon>
        <taxon>Chryseotaleaceae</taxon>
        <taxon>Dawidia</taxon>
    </lineage>
</organism>